<comment type="caution">
    <text evidence="1">The sequence shown here is derived from an EMBL/GenBank/DDBJ whole genome shotgun (WGS) entry which is preliminary data.</text>
</comment>
<proteinExistence type="predicted"/>
<evidence type="ECO:0000313" key="2">
    <source>
        <dbReference type="Proteomes" id="UP000193335"/>
    </source>
</evidence>
<organism evidence="1 2">
    <name type="scientific">Bradyrhizobium japonicum</name>
    <dbReference type="NCBI Taxonomy" id="375"/>
    <lineage>
        <taxon>Bacteria</taxon>
        <taxon>Pseudomonadati</taxon>
        <taxon>Pseudomonadota</taxon>
        <taxon>Alphaproteobacteria</taxon>
        <taxon>Hyphomicrobiales</taxon>
        <taxon>Nitrobacteraceae</taxon>
        <taxon>Bradyrhizobium</taxon>
    </lineage>
</organism>
<name>A0A1Y2JQU6_BRAJP</name>
<protein>
    <submittedName>
        <fullName evidence="1">Uncharacterized protein</fullName>
    </submittedName>
</protein>
<dbReference type="Proteomes" id="UP000193335">
    <property type="component" value="Unassembled WGS sequence"/>
</dbReference>
<reference evidence="1 2" key="1">
    <citation type="submission" date="2017-03" db="EMBL/GenBank/DDBJ databases">
        <title>Whole genome sequences of fourteen strains of Bradyrhizobium canariense and one strain of Bradyrhizobium japonicum isolated from Lupinus (Papilionoideae: Genisteae) species in Algeria.</title>
        <authorList>
            <person name="Crovadore J."/>
            <person name="Chekireb D."/>
            <person name="Brachmann A."/>
            <person name="Chablais R."/>
            <person name="Cochard B."/>
            <person name="Lefort F."/>
        </authorList>
    </citation>
    <scope>NUCLEOTIDE SEQUENCE [LARGE SCALE GENOMIC DNA]</scope>
    <source>
        <strain evidence="1 2">UBMA197</strain>
    </source>
</reference>
<evidence type="ECO:0000313" key="1">
    <source>
        <dbReference type="EMBL" id="OSJ33771.1"/>
    </source>
</evidence>
<accession>A0A1Y2JQU6</accession>
<gene>
    <name evidence="1" type="ORF">BSZ19_14230</name>
</gene>
<dbReference type="AlphaFoldDB" id="A0A1Y2JQU6"/>
<dbReference type="EMBL" id="NAFL01000238">
    <property type="protein sequence ID" value="OSJ33771.1"/>
    <property type="molecule type" value="Genomic_DNA"/>
</dbReference>
<sequence>MSGVAKLHDGWKRKSIVRLSVGLGLTMLAAANAQLLYVAMSSQPDCVGHLRLGEGGRAKRFSAATSSCLSRPSTRAKAEME</sequence>